<dbReference type="EMBL" id="QOQD01000004">
    <property type="protein sequence ID" value="RCL73899.1"/>
    <property type="molecule type" value="Genomic_DNA"/>
</dbReference>
<dbReference type="GO" id="GO:0016787">
    <property type="term" value="F:hydrolase activity"/>
    <property type="evidence" value="ECO:0007669"/>
    <property type="project" value="UniProtKB-KW"/>
</dbReference>
<reference evidence="6 7" key="1">
    <citation type="journal article" date="2018" name="Microbiome">
        <title>Fine metagenomic profile of the Mediterranean stratified and mixed water columns revealed by assembly and recruitment.</title>
        <authorList>
            <person name="Haro-Moreno J.M."/>
            <person name="Lopez-Perez M."/>
            <person name="De La Torre J.R."/>
            <person name="Picazo A."/>
            <person name="Camacho A."/>
            <person name="Rodriguez-Valera F."/>
        </authorList>
    </citation>
    <scope>NUCLEOTIDE SEQUENCE [LARGE SCALE GENOMIC DNA]</scope>
    <source>
        <strain evidence="6">MED-G57</strain>
    </source>
</reference>
<name>A0A368DPY9_9PROT</name>
<keyword evidence="1" id="KW-0479">Metal-binding</keyword>
<evidence type="ECO:0000256" key="3">
    <source>
        <dbReference type="ARBA" id="ARBA00023004"/>
    </source>
</evidence>
<comment type="caution">
    <text evidence="6">The sequence shown here is derived from an EMBL/GenBank/DDBJ whole genome shotgun (WGS) entry which is preliminary data.</text>
</comment>
<evidence type="ECO:0000313" key="6">
    <source>
        <dbReference type="EMBL" id="RCL73899.1"/>
    </source>
</evidence>
<keyword evidence="2" id="KW-0378">Hydrolase</keyword>
<dbReference type="PANTHER" id="PTHR42988:SF2">
    <property type="entry name" value="CYCLIC NUCLEOTIDE PHOSPHODIESTERASE CBUA0032-RELATED"/>
    <property type="match status" value="1"/>
</dbReference>
<dbReference type="InterPro" id="IPR004843">
    <property type="entry name" value="Calcineurin-like_PHP"/>
</dbReference>
<evidence type="ECO:0000313" key="7">
    <source>
        <dbReference type="Proteomes" id="UP000253570"/>
    </source>
</evidence>
<dbReference type="GO" id="GO:0046872">
    <property type="term" value="F:metal ion binding"/>
    <property type="evidence" value="ECO:0007669"/>
    <property type="project" value="UniProtKB-KW"/>
</dbReference>
<gene>
    <name evidence="6" type="ORF">DBW71_02175</name>
</gene>
<feature type="domain" description="Calcineurin-like phosphoesterase" evidence="5">
    <location>
        <begin position="5"/>
        <end position="227"/>
    </location>
</feature>
<keyword evidence="3" id="KW-0408">Iron</keyword>
<proteinExistence type="inferred from homology"/>
<sequence length="298" mass="34777">MSQIICHISDLHLPIEKKPTLLQLFNKRIFGFLNHTSKRKNIFKLENLDLIFNDINKSNDIHTVLTGDIVNLSLEDEFSSASQLLDHHFKEKALSVIPGNHDAYIKVDYKRSMSYLEKYFNKQNNSIDQEPFPYLKVINDIAIIGLSSAINSPPLMCWGKMSSKQINTLENILKSINGNNYFTIILIHHPVHKYGFMNLKGLLNRKQLLETITKYNINLVLHGHLHREVYNFIKIKDKFVPCIGAPSSSKMLNEKISYLQYKIWKKDDKWNFSVYRRLYDNSDKKFKTQDITKSTINV</sequence>
<protein>
    <submittedName>
        <fullName evidence="6">Metallophosphoesterase</fullName>
    </submittedName>
</protein>
<dbReference type="Pfam" id="PF00149">
    <property type="entry name" value="Metallophos"/>
    <property type="match status" value="1"/>
</dbReference>
<accession>A0A368DPY9</accession>
<dbReference type="InterPro" id="IPR050884">
    <property type="entry name" value="CNP_phosphodiesterase-III"/>
</dbReference>
<evidence type="ECO:0000256" key="1">
    <source>
        <dbReference type="ARBA" id="ARBA00022723"/>
    </source>
</evidence>
<evidence type="ECO:0000256" key="4">
    <source>
        <dbReference type="ARBA" id="ARBA00025742"/>
    </source>
</evidence>
<evidence type="ECO:0000259" key="5">
    <source>
        <dbReference type="Pfam" id="PF00149"/>
    </source>
</evidence>
<dbReference type="PANTHER" id="PTHR42988">
    <property type="entry name" value="PHOSPHOHYDROLASE"/>
    <property type="match status" value="1"/>
</dbReference>
<dbReference type="SUPFAM" id="SSF56300">
    <property type="entry name" value="Metallo-dependent phosphatases"/>
    <property type="match status" value="1"/>
</dbReference>
<organism evidence="6 7">
    <name type="scientific">PS1 clade bacterium</name>
    <dbReference type="NCBI Taxonomy" id="2175152"/>
    <lineage>
        <taxon>Bacteria</taxon>
        <taxon>Pseudomonadati</taxon>
        <taxon>Pseudomonadota</taxon>
        <taxon>Alphaproteobacteria</taxon>
        <taxon>PS1 clade</taxon>
    </lineage>
</organism>
<dbReference type="Proteomes" id="UP000253570">
    <property type="component" value="Unassembled WGS sequence"/>
</dbReference>
<evidence type="ECO:0000256" key="2">
    <source>
        <dbReference type="ARBA" id="ARBA00022801"/>
    </source>
</evidence>
<dbReference type="InterPro" id="IPR029052">
    <property type="entry name" value="Metallo-depent_PP-like"/>
</dbReference>
<dbReference type="AlphaFoldDB" id="A0A368DPY9"/>
<comment type="similarity">
    <text evidence="4">Belongs to the cyclic nucleotide phosphodiesterase class-III family.</text>
</comment>
<dbReference type="Gene3D" id="3.60.21.10">
    <property type="match status" value="1"/>
</dbReference>